<evidence type="ECO:0000313" key="4">
    <source>
        <dbReference type="Proteomes" id="UP001235664"/>
    </source>
</evidence>
<dbReference type="InterPro" id="IPR050469">
    <property type="entry name" value="Diguanylate_Cyclase"/>
</dbReference>
<dbReference type="RefSeq" id="WP_305928576.1">
    <property type="nucleotide sequence ID" value="NZ_JAVAIL010000001.1"/>
</dbReference>
<feature type="domain" description="GGDEF" evidence="2">
    <location>
        <begin position="191"/>
        <end position="324"/>
    </location>
</feature>
<accession>A0ABT9H546</accession>
<dbReference type="NCBIfam" id="TIGR00254">
    <property type="entry name" value="GGDEF"/>
    <property type="match status" value="1"/>
</dbReference>
<reference evidence="3 4" key="1">
    <citation type="submission" date="2023-08" db="EMBL/GenBank/DDBJ databases">
        <title>genomic of DY56.</title>
        <authorList>
            <person name="Wang Y."/>
        </authorList>
    </citation>
    <scope>NUCLEOTIDE SEQUENCE [LARGE SCALE GENOMIC DNA]</scope>
    <source>
        <strain evidence="3 4">DY56-A-20</strain>
    </source>
</reference>
<sequence length="324" mass="34897">MSKIDHKPGADALAFLVDQHLSPTPENYTLAYMALADPGSPIGRMVEAFTSEGFRLRQSDADEIIRLHLTRSVRGAARQDRTQHDALRHQALKLGEAASSAAAATGAFARELSAEAGSFGEGETRTVEIVARMIERSQSTASDLDATASEVAALRLELETARDDAQRDQLTGLGNRRAIDRHLQRLSNKGSPRVVGLCDIDFFKSINDRYGHGVGDRVLKQVASSLSSACAPHFVGRWGGEEFLVVMESDDAAAGVALLDQARADLAKREFKLRENDQPMGQITFSGGVATATGDHADSIAAIHRADAALYRAKAEGRNRICSD</sequence>
<dbReference type="GO" id="GO:0052621">
    <property type="term" value="F:diguanylate cyclase activity"/>
    <property type="evidence" value="ECO:0007669"/>
    <property type="project" value="UniProtKB-EC"/>
</dbReference>
<dbReference type="PANTHER" id="PTHR45138:SF24">
    <property type="entry name" value="DIGUANYLATE CYCLASE DGCC-RELATED"/>
    <property type="match status" value="1"/>
</dbReference>
<dbReference type="PROSITE" id="PS50887">
    <property type="entry name" value="GGDEF"/>
    <property type="match status" value="1"/>
</dbReference>
<dbReference type="InterPro" id="IPR029787">
    <property type="entry name" value="Nucleotide_cyclase"/>
</dbReference>
<proteinExistence type="predicted"/>
<keyword evidence="3" id="KW-0808">Transferase</keyword>
<dbReference type="Gene3D" id="3.30.70.270">
    <property type="match status" value="1"/>
</dbReference>
<evidence type="ECO:0000313" key="3">
    <source>
        <dbReference type="EMBL" id="MDP4538441.1"/>
    </source>
</evidence>
<gene>
    <name evidence="3" type="ORF">Q9K01_02210</name>
</gene>
<dbReference type="EMBL" id="JAVAIL010000001">
    <property type="protein sequence ID" value="MDP4538441.1"/>
    <property type="molecule type" value="Genomic_DNA"/>
</dbReference>
<dbReference type="CDD" id="cd01949">
    <property type="entry name" value="GGDEF"/>
    <property type="match status" value="1"/>
</dbReference>
<dbReference type="Pfam" id="PF00990">
    <property type="entry name" value="GGDEF"/>
    <property type="match status" value="1"/>
</dbReference>
<evidence type="ECO:0000259" key="2">
    <source>
        <dbReference type="PROSITE" id="PS50887"/>
    </source>
</evidence>
<keyword evidence="4" id="KW-1185">Reference proteome</keyword>
<keyword evidence="3" id="KW-0548">Nucleotidyltransferase</keyword>
<organism evidence="3 4">
    <name type="scientific">Qipengyuania benthica</name>
    <dbReference type="NCBI Taxonomy" id="3067651"/>
    <lineage>
        <taxon>Bacteria</taxon>
        <taxon>Pseudomonadati</taxon>
        <taxon>Pseudomonadota</taxon>
        <taxon>Alphaproteobacteria</taxon>
        <taxon>Sphingomonadales</taxon>
        <taxon>Erythrobacteraceae</taxon>
        <taxon>Qipengyuania</taxon>
    </lineage>
</organism>
<dbReference type="InterPro" id="IPR000160">
    <property type="entry name" value="GGDEF_dom"/>
</dbReference>
<name>A0ABT9H546_9SPHN</name>
<dbReference type="SMART" id="SM00267">
    <property type="entry name" value="GGDEF"/>
    <property type="match status" value="1"/>
</dbReference>
<dbReference type="InterPro" id="IPR043128">
    <property type="entry name" value="Rev_trsase/Diguanyl_cyclase"/>
</dbReference>
<dbReference type="PANTHER" id="PTHR45138">
    <property type="entry name" value="REGULATORY COMPONENTS OF SENSORY TRANSDUCTION SYSTEM"/>
    <property type="match status" value="1"/>
</dbReference>
<dbReference type="EC" id="2.7.7.65" evidence="1"/>
<dbReference type="SUPFAM" id="SSF55073">
    <property type="entry name" value="Nucleotide cyclase"/>
    <property type="match status" value="1"/>
</dbReference>
<dbReference type="Proteomes" id="UP001235664">
    <property type="component" value="Unassembled WGS sequence"/>
</dbReference>
<evidence type="ECO:0000256" key="1">
    <source>
        <dbReference type="ARBA" id="ARBA00012528"/>
    </source>
</evidence>
<protein>
    <recommendedName>
        <fullName evidence="1">diguanylate cyclase</fullName>
        <ecNumber evidence="1">2.7.7.65</ecNumber>
    </recommendedName>
</protein>
<comment type="caution">
    <text evidence="3">The sequence shown here is derived from an EMBL/GenBank/DDBJ whole genome shotgun (WGS) entry which is preliminary data.</text>
</comment>